<dbReference type="GO" id="GO:0006412">
    <property type="term" value="P:translation"/>
    <property type="evidence" value="ECO:0007669"/>
    <property type="project" value="UniProtKB-UniRule"/>
</dbReference>
<dbReference type="InterPro" id="IPR001854">
    <property type="entry name" value="Ribosomal_uL29"/>
</dbReference>
<evidence type="ECO:0000313" key="6">
    <source>
        <dbReference type="EMBL" id="AKQ01552.1"/>
    </source>
</evidence>
<reference evidence="6" key="1">
    <citation type="journal article" date="2015" name="ISME J.">
        <title>Aquifer environment selects for microbial species cohorts in sediment and groundwater.</title>
        <authorList>
            <person name="Hug L.A."/>
            <person name="Thomas B.C."/>
            <person name="Brown C.T."/>
            <person name="Frischkorn K.R."/>
            <person name="Williams K.H."/>
            <person name="Tringe S.G."/>
            <person name="Banfield J.F."/>
        </authorList>
    </citation>
    <scope>NUCLEOTIDE SEQUENCE</scope>
</reference>
<evidence type="ECO:0000256" key="3">
    <source>
        <dbReference type="ARBA" id="ARBA00023274"/>
    </source>
</evidence>
<organism evidence="6">
    <name type="scientific">uncultured delta proteobacterium Rifle_16ft_4_minimus_1997</name>
    <dbReference type="NCBI Taxonomy" id="1665176"/>
    <lineage>
        <taxon>Bacteria</taxon>
        <taxon>Deltaproteobacteria</taxon>
        <taxon>environmental samples</taxon>
    </lineage>
</organism>
<dbReference type="GO" id="GO:0003735">
    <property type="term" value="F:structural constituent of ribosome"/>
    <property type="evidence" value="ECO:0007669"/>
    <property type="project" value="InterPro"/>
</dbReference>
<dbReference type="GO" id="GO:0022625">
    <property type="term" value="C:cytosolic large ribosomal subunit"/>
    <property type="evidence" value="ECO:0007669"/>
    <property type="project" value="TreeGrafter"/>
</dbReference>
<dbReference type="PROSITE" id="PS00579">
    <property type="entry name" value="RIBOSOMAL_L29"/>
    <property type="match status" value="1"/>
</dbReference>
<keyword evidence="3 5" id="KW-0687">Ribonucleoprotein</keyword>
<dbReference type="InterPro" id="IPR036049">
    <property type="entry name" value="Ribosomal_uL29_sf"/>
</dbReference>
<dbReference type="Gene3D" id="1.10.287.310">
    <property type="match status" value="1"/>
</dbReference>
<name>A0A0H4T564_9DELT</name>
<dbReference type="PANTHER" id="PTHR10916">
    <property type="entry name" value="60S RIBOSOMAL PROTEIN L35/50S RIBOSOMAL PROTEIN L29"/>
    <property type="match status" value="1"/>
</dbReference>
<dbReference type="EMBL" id="KT006970">
    <property type="protein sequence ID" value="AKQ01552.1"/>
    <property type="molecule type" value="Genomic_DNA"/>
</dbReference>
<dbReference type="CDD" id="cd00427">
    <property type="entry name" value="Ribosomal_L29_HIP"/>
    <property type="match status" value="1"/>
</dbReference>
<dbReference type="InterPro" id="IPR050063">
    <property type="entry name" value="Ribosomal_protein_uL29"/>
</dbReference>
<accession>A0A0H4T564</accession>
<keyword evidence="2 5" id="KW-0689">Ribosomal protein</keyword>
<dbReference type="AlphaFoldDB" id="A0A0H4T564"/>
<gene>
    <name evidence="5" type="primary">rpmC</name>
</gene>
<dbReference type="NCBIfam" id="TIGR00012">
    <property type="entry name" value="L29"/>
    <property type="match status" value="1"/>
</dbReference>
<proteinExistence type="inferred from homology"/>
<protein>
    <recommendedName>
        <fullName evidence="4 5">Large ribosomal subunit protein uL29</fullName>
    </recommendedName>
</protein>
<comment type="similarity">
    <text evidence="1 5">Belongs to the universal ribosomal protein uL29 family.</text>
</comment>
<evidence type="ECO:0000256" key="4">
    <source>
        <dbReference type="ARBA" id="ARBA00035204"/>
    </source>
</evidence>
<dbReference type="InterPro" id="IPR018254">
    <property type="entry name" value="Ribosomal_uL29_CS"/>
</dbReference>
<evidence type="ECO:0000256" key="1">
    <source>
        <dbReference type="ARBA" id="ARBA00009254"/>
    </source>
</evidence>
<sequence length="62" mass="7704">MEAKKLREMSPDELSQKRRELKEEIFHLRLRRTTARLENPMKLRETRRDLARVETILRERSR</sequence>
<evidence type="ECO:0000256" key="2">
    <source>
        <dbReference type="ARBA" id="ARBA00022980"/>
    </source>
</evidence>
<dbReference type="FunFam" id="1.10.287.310:FF:000001">
    <property type="entry name" value="50S ribosomal protein L29"/>
    <property type="match status" value="1"/>
</dbReference>
<dbReference type="PANTHER" id="PTHR10916:SF0">
    <property type="entry name" value="LARGE RIBOSOMAL SUBUNIT PROTEIN UL29C"/>
    <property type="match status" value="1"/>
</dbReference>
<evidence type="ECO:0000256" key="5">
    <source>
        <dbReference type="HAMAP-Rule" id="MF_00374"/>
    </source>
</evidence>
<dbReference type="HAMAP" id="MF_00374">
    <property type="entry name" value="Ribosomal_uL29"/>
    <property type="match status" value="1"/>
</dbReference>
<dbReference type="Pfam" id="PF00831">
    <property type="entry name" value="Ribosomal_L29"/>
    <property type="match status" value="1"/>
</dbReference>
<dbReference type="SUPFAM" id="SSF46561">
    <property type="entry name" value="Ribosomal protein L29 (L29p)"/>
    <property type="match status" value="1"/>
</dbReference>